<dbReference type="EMBL" id="OU594952">
    <property type="protein sequence ID" value="CAG9278901.1"/>
    <property type="molecule type" value="Genomic_DNA"/>
</dbReference>
<evidence type="ECO:0000256" key="1">
    <source>
        <dbReference type="SAM" id="MobiDB-lite"/>
    </source>
</evidence>
<reference evidence="2" key="1">
    <citation type="submission" date="2022-02" db="EMBL/GenBank/DDBJ databases">
        <authorList>
            <person name="Giguere J D."/>
        </authorList>
    </citation>
    <scope>NUCLEOTIDE SEQUENCE</scope>
    <source>
        <strain evidence="2">CCAP 1055/1</strain>
    </source>
</reference>
<organism evidence="2">
    <name type="scientific">Phaeodactylum tricornutum</name>
    <name type="common">Diatom</name>
    <dbReference type="NCBI Taxonomy" id="2850"/>
    <lineage>
        <taxon>Eukaryota</taxon>
        <taxon>Sar</taxon>
        <taxon>Stramenopiles</taxon>
        <taxon>Ochrophyta</taxon>
        <taxon>Bacillariophyta</taxon>
        <taxon>Bacillariophyceae</taxon>
        <taxon>Bacillariophycidae</taxon>
        <taxon>Naviculales</taxon>
        <taxon>Phaeodactylaceae</taxon>
        <taxon>Phaeodactylum</taxon>
    </lineage>
</organism>
<evidence type="ECO:0000313" key="2">
    <source>
        <dbReference type="EMBL" id="CAG9278901.1"/>
    </source>
</evidence>
<dbReference type="Proteomes" id="UP000836788">
    <property type="component" value="Chromosome 11"/>
</dbReference>
<gene>
    <name evidence="2" type="ORF">PTTT1_LOCUS8360</name>
</gene>
<proteinExistence type="predicted"/>
<sequence length="272" mass="30839">MQSALELRLGEYEAQGKVSRRDYVHFQSLLQKHPSYRAKIERELDLMIARQESLHHHDSSSSATSTASHSSTTEATSSLASSSPSSILRKKSAGSLHVTWVDQDRRDLEVVSTKETLRGTKHSSATELLSKLSFEDKENSHVPLAPSVLGKQAILERVDRILRPKDVQGKLSLDEIKTLFVEMCFFARLGFVQPPSCLHCSYRESINRKERSAACTRWVIWRRNATVVLHPDRISDDLIILLQCRAARQLLRGEMVDGCCWNAKSKQVESRR</sequence>
<feature type="region of interest" description="Disordered" evidence="1">
    <location>
        <begin position="52"/>
        <end position="86"/>
    </location>
</feature>
<dbReference type="AlphaFoldDB" id="A0A8J9T007"/>
<accession>A0A8J9T007</accession>
<protein>
    <submittedName>
        <fullName evidence="2">Uncharacterized protein</fullName>
    </submittedName>
</protein>
<name>A0A8J9T007_PHATR</name>
<feature type="compositionally biased region" description="Low complexity" evidence="1">
    <location>
        <begin position="60"/>
        <end position="86"/>
    </location>
</feature>